<dbReference type="AlphaFoldDB" id="A0A7S4LB83"/>
<feature type="region of interest" description="Disordered" evidence="1">
    <location>
        <begin position="116"/>
        <end position="143"/>
    </location>
</feature>
<gene>
    <name evidence="2" type="ORF">EGYM00163_LOCUS29067</name>
</gene>
<organism evidence="2">
    <name type="scientific">Eutreptiella gymnastica</name>
    <dbReference type="NCBI Taxonomy" id="73025"/>
    <lineage>
        <taxon>Eukaryota</taxon>
        <taxon>Discoba</taxon>
        <taxon>Euglenozoa</taxon>
        <taxon>Euglenida</taxon>
        <taxon>Spirocuta</taxon>
        <taxon>Euglenophyceae</taxon>
        <taxon>Eutreptiales</taxon>
        <taxon>Eutreptiaceae</taxon>
        <taxon>Eutreptiella</taxon>
    </lineage>
</organism>
<protein>
    <submittedName>
        <fullName evidence="2">Uncharacterized protein</fullName>
    </submittedName>
</protein>
<reference evidence="2" key="1">
    <citation type="submission" date="2021-01" db="EMBL/GenBank/DDBJ databases">
        <authorList>
            <person name="Corre E."/>
            <person name="Pelletier E."/>
            <person name="Niang G."/>
            <person name="Scheremetjew M."/>
            <person name="Finn R."/>
            <person name="Kale V."/>
            <person name="Holt S."/>
            <person name="Cochrane G."/>
            <person name="Meng A."/>
            <person name="Brown T."/>
            <person name="Cohen L."/>
        </authorList>
    </citation>
    <scope>NUCLEOTIDE SEQUENCE</scope>
    <source>
        <strain evidence="2">CCMP1594</strain>
    </source>
</reference>
<accession>A0A7S4LB83</accession>
<sequence>MGVTQLRKDLVMPPRTMAEGIGPAEERETPWCSKLKPRRVTPNPNVTNLQEQCFYTPPRHKKKAKIPPPADAQQENVHEVTLVLLALLWVEKRGGVAEMPFAGTNKHNILQHHHQMLSRAKVDSKPLNRGGADSRNSDFEPQK</sequence>
<dbReference type="EMBL" id="HBJA01083269">
    <property type="protein sequence ID" value="CAE0817899.1"/>
    <property type="molecule type" value="Transcribed_RNA"/>
</dbReference>
<proteinExistence type="predicted"/>
<evidence type="ECO:0000256" key="1">
    <source>
        <dbReference type="SAM" id="MobiDB-lite"/>
    </source>
</evidence>
<evidence type="ECO:0000313" key="2">
    <source>
        <dbReference type="EMBL" id="CAE0817899.1"/>
    </source>
</evidence>
<name>A0A7S4LB83_9EUGL</name>